<accession>A0A5B7TRE2</accession>
<dbReference type="RefSeq" id="WP_138948653.1">
    <property type="nucleotide sequence ID" value="NZ_CP040749.1"/>
</dbReference>
<evidence type="ECO:0000313" key="1">
    <source>
        <dbReference type="EMBL" id="QCX37726.1"/>
    </source>
</evidence>
<dbReference type="EMBL" id="CP040749">
    <property type="protein sequence ID" value="QCX37726.1"/>
    <property type="molecule type" value="Genomic_DNA"/>
</dbReference>
<proteinExistence type="predicted"/>
<dbReference type="KEGG" id="fbe:FF125_04485"/>
<name>A0A5B7TRE2_9FLAO</name>
<dbReference type="AlphaFoldDB" id="A0A5B7TRE2"/>
<protein>
    <submittedName>
        <fullName evidence="1">Uncharacterized protein</fullName>
    </submittedName>
</protein>
<dbReference type="Proteomes" id="UP000306229">
    <property type="component" value="Chromosome"/>
</dbReference>
<sequence length="186" mass="21031">MISEQQLYQQFQEKTRVVILTSKAENNITAMLLHVLNYHDKQVDFVLANGEQSIDESNEFIVIEAAKNADALKGNIALVIDVNSEIHTADFVNSITNGGMLVYNETIAAVKLLVEASTNTIKKYPYQQPNYTLENEVYFIDTNEGKLPLEITNENDIKHLLGVKWLCQHMGVDEDDFYEAVGEFQA</sequence>
<reference evidence="1 2" key="1">
    <citation type="submission" date="2019-05" db="EMBL/GenBank/DDBJ databases">
        <title>Algicella ahnfeltiae gen. nov., sp. nov., a novel marine bacterium of the family Flavobacteriaceae isolated from a red alga.</title>
        <authorList>
            <person name="Nedashkovskaya O.I."/>
            <person name="Kukhlevskiy A.D."/>
            <person name="Kim S.-G."/>
            <person name="Zhukova N.V."/>
            <person name="Mikhailov V.V."/>
        </authorList>
    </citation>
    <scope>NUCLEOTIDE SEQUENCE [LARGE SCALE GENOMIC DNA]</scope>
    <source>
        <strain evidence="1 2">10Alg115</strain>
    </source>
</reference>
<gene>
    <name evidence="1" type="ORF">FF125_04485</name>
</gene>
<keyword evidence="2" id="KW-1185">Reference proteome</keyword>
<evidence type="ECO:0000313" key="2">
    <source>
        <dbReference type="Proteomes" id="UP000306229"/>
    </source>
</evidence>
<dbReference type="OrthoDB" id="9804126at2"/>
<organism evidence="1 2">
    <name type="scientific">Aureibaculum algae</name>
    <dbReference type="NCBI Taxonomy" id="2584122"/>
    <lineage>
        <taxon>Bacteria</taxon>
        <taxon>Pseudomonadati</taxon>
        <taxon>Bacteroidota</taxon>
        <taxon>Flavobacteriia</taxon>
        <taxon>Flavobacteriales</taxon>
        <taxon>Flavobacteriaceae</taxon>
        <taxon>Aureibaculum</taxon>
    </lineage>
</organism>